<evidence type="ECO:0000256" key="9">
    <source>
        <dbReference type="ARBA" id="ARBA00023098"/>
    </source>
</evidence>
<comment type="subunit">
    <text evidence="3">Homodimer.</text>
</comment>
<keyword evidence="4" id="KW-0444">Lipid biosynthesis</keyword>
<evidence type="ECO:0000256" key="2">
    <source>
        <dbReference type="ARBA" id="ARBA00008749"/>
    </source>
</evidence>
<dbReference type="PIRSF" id="PIRSF000346">
    <property type="entry name" value="Dlt9_acylACP_des"/>
    <property type="match status" value="1"/>
</dbReference>
<evidence type="ECO:0000313" key="12">
    <source>
        <dbReference type="EMBL" id="SMO90363.1"/>
    </source>
</evidence>
<protein>
    <submittedName>
        <fullName evidence="12">Acyl-[acyl-carrier-protein] desaturase</fullName>
    </submittedName>
</protein>
<keyword evidence="5 11" id="KW-0479">Metal-binding</keyword>
<feature type="binding site" evidence="11">
    <location>
        <position position="112"/>
    </location>
    <ligand>
        <name>Fe cation</name>
        <dbReference type="ChEBI" id="CHEBI:24875"/>
        <label>1</label>
    </ligand>
</feature>
<dbReference type="CDD" id="cd01050">
    <property type="entry name" value="Acyl_ACP_Desat"/>
    <property type="match status" value="1"/>
</dbReference>
<feature type="binding site" evidence="11">
    <location>
        <position position="165"/>
    </location>
    <ligand>
        <name>Fe cation</name>
        <dbReference type="ChEBI" id="CHEBI:24875"/>
        <label>2</label>
    </ligand>
</feature>
<evidence type="ECO:0000256" key="4">
    <source>
        <dbReference type="ARBA" id="ARBA00022516"/>
    </source>
</evidence>
<evidence type="ECO:0000256" key="3">
    <source>
        <dbReference type="ARBA" id="ARBA00011738"/>
    </source>
</evidence>
<dbReference type="EMBL" id="FXTN01000010">
    <property type="protein sequence ID" value="SMO90363.1"/>
    <property type="molecule type" value="Genomic_DNA"/>
</dbReference>
<reference evidence="12 13" key="1">
    <citation type="submission" date="2017-05" db="EMBL/GenBank/DDBJ databases">
        <authorList>
            <person name="Varghese N."/>
            <person name="Submissions S."/>
        </authorList>
    </citation>
    <scope>NUCLEOTIDE SEQUENCE [LARGE SCALE GENOMIC DNA]</scope>
    <source>
        <strain evidence="12 13">DSM 19036</strain>
    </source>
</reference>
<dbReference type="OrthoDB" id="9772881at2"/>
<evidence type="ECO:0000256" key="11">
    <source>
        <dbReference type="PIRSR" id="PIRSR000346-1"/>
    </source>
</evidence>
<comment type="cofactor">
    <cofactor evidence="1">
        <name>Fe(2+)</name>
        <dbReference type="ChEBI" id="CHEBI:29033"/>
    </cofactor>
</comment>
<comment type="similarity">
    <text evidence="2">Belongs to the fatty acid desaturase type 2 family.</text>
</comment>
<dbReference type="Gene3D" id="1.10.620.20">
    <property type="entry name" value="Ribonucleotide Reductase, subunit A"/>
    <property type="match status" value="1"/>
</dbReference>
<dbReference type="Pfam" id="PF03405">
    <property type="entry name" value="FA_desaturase_2"/>
    <property type="match status" value="1"/>
</dbReference>
<proteinExistence type="inferred from homology"/>
<evidence type="ECO:0000256" key="7">
    <source>
        <dbReference type="ARBA" id="ARBA00023002"/>
    </source>
</evidence>
<organism evidence="12 13">
    <name type="scientific">Pedobacter westerhofensis</name>
    <dbReference type="NCBI Taxonomy" id="425512"/>
    <lineage>
        <taxon>Bacteria</taxon>
        <taxon>Pseudomonadati</taxon>
        <taxon>Bacteroidota</taxon>
        <taxon>Sphingobacteriia</taxon>
        <taxon>Sphingobacteriales</taxon>
        <taxon>Sphingobacteriaceae</taxon>
        <taxon>Pedobacter</taxon>
    </lineage>
</organism>
<dbReference type="InterPro" id="IPR009078">
    <property type="entry name" value="Ferritin-like_SF"/>
</dbReference>
<evidence type="ECO:0000256" key="1">
    <source>
        <dbReference type="ARBA" id="ARBA00001954"/>
    </source>
</evidence>
<dbReference type="Proteomes" id="UP000320300">
    <property type="component" value="Unassembled WGS sequence"/>
</dbReference>
<feature type="binding site" evidence="11">
    <location>
        <position position="201"/>
    </location>
    <ligand>
        <name>Fe cation</name>
        <dbReference type="ChEBI" id="CHEBI:24875"/>
        <label>2</label>
    </ligand>
</feature>
<evidence type="ECO:0000256" key="8">
    <source>
        <dbReference type="ARBA" id="ARBA00023004"/>
    </source>
</evidence>
<dbReference type="GO" id="GO:0006633">
    <property type="term" value="P:fatty acid biosynthetic process"/>
    <property type="evidence" value="ECO:0007669"/>
    <property type="project" value="UniProtKB-KW"/>
</dbReference>
<gene>
    <name evidence="12" type="ORF">SAMN06265348_11055</name>
</gene>
<keyword evidence="7" id="KW-0560">Oxidoreductase</keyword>
<sequence length="326" mass="37790">MDYFIEKRREVMKYVEPVMLEKMWDFLKPIDENWQPSDLLPDPVQHNFLEQIEEIQERAAGLSYDLLAVLVGDTVTEEALPTYESWLSMVEDVNMDEAGGWMRWIRHWTAEENRHGDILNKYLYLSGRVNMRMMEVSTQHLIADGFDIGTGSDPYRNFIYTSFQEIATNVSHRRTATLAKLQGDAVLSKICGTIASDEARHAKAYQFFMEKIFEVDPNGGMLAFADMMQKKIVMPAHFLREFGEPQGLAFAHFSDVAQRLNVYTALDYVEILNTLIKNWKIADLSGLSDAAEKSRDYLMKLPQRLNRIVEHRKMTYGDFKFSWING</sequence>
<feature type="binding site" evidence="11">
    <location>
        <position position="112"/>
    </location>
    <ligand>
        <name>Fe cation</name>
        <dbReference type="ChEBI" id="CHEBI:24875"/>
        <label>2</label>
    </ligand>
</feature>
<keyword evidence="9" id="KW-0443">Lipid metabolism</keyword>
<evidence type="ECO:0000256" key="5">
    <source>
        <dbReference type="ARBA" id="ARBA00022723"/>
    </source>
</evidence>
<dbReference type="InterPro" id="IPR005067">
    <property type="entry name" value="Fatty_acid_desaturase-2"/>
</dbReference>
<dbReference type="PANTHER" id="PTHR31155:SF9">
    <property type="entry name" value="STEAROYL-[ACYL-CARRIER-PROTEIN] 9-DESATURASE 7, CHLOROPLASTIC"/>
    <property type="match status" value="1"/>
</dbReference>
<keyword evidence="13" id="KW-1185">Reference proteome</keyword>
<keyword evidence="8 11" id="KW-0408">Iron</keyword>
<dbReference type="RefSeq" id="WP_142529779.1">
    <property type="nucleotide sequence ID" value="NZ_CBCSJO010000010.1"/>
</dbReference>
<keyword evidence="6" id="KW-0276">Fatty acid metabolism</keyword>
<feature type="binding site" evidence="11">
    <location>
        <position position="77"/>
    </location>
    <ligand>
        <name>Fe cation</name>
        <dbReference type="ChEBI" id="CHEBI:24875"/>
        <label>1</label>
    </ligand>
</feature>
<dbReference type="PANTHER" id="PTHR31155">
    <property type="entry name" value="ACYL- ACYL-CARRIER-PROTEIN DESATURASE-RELATED"/>
    <property type="match status" value="1"/>
</dbReference>
<dbReference type="GO" id="GO:0045300">
    <property type="term" value="F:stearoyl-[ACP] desaturase activity"/>
    <property type="evidence" value="ECO:0007669"/>
    <property type="project" value="InterPro"/>
</dbReference>
<evidence type="ECO:0000256" key="10">
    <source>
        <dbReference type="ARBA" id="ARBA00023160"/>
    </source>
</evidence>
<comment type="cofactor">
    <cofactor evidence="11">
        <name>Fe cation</name>
        <dbReference type="ChEBI" id="CHEBI:24875"/>
    </cofactor>
    <text evidence="11">Binds 2 iron ions per subunit.</text>
</comment>
<feature type="binding site" evidence="11">
    <location>
        <position position="198"/>
    </location>
    <ligand>
        <name>Fe cation</name>
        <dbReference type="ChEBI" id="CHEBI:24875"/>
        <label>2</label>
    </ligand>
</feature>
<feature type="binding site" evidence="11">
    <location>
        <position position="198"/>
    </location>
    <ligand>
        <name>Fe cation</name>
        <dbReference type="ChEBI" id="CHEBI:24875"/>
        <label>1</label>
    </ligand>
</feature>
<dbReference type="GO" id="GO:0046872">
    <property type="term" value="F:metal ion binding"/>
    <property type="evidence" value="ECO:0007669"/>
    <property type="project" value="UniProtKB-KW"/>
</dbReference>
<evidence type="ECO:0000313" key="13">
    <source>
        <dbReference type="Proteomes" id="UP000320300"/>
    </source>
</evidence>
<keyword evidence="10" id="KW-0275">Fatty acid biosynthesis</keyword>
<name>A0A521F2H1_9SPHI</name>
<dbReference type="SUPFAM" id="SSF47240">
    <property type="entry name" value="Ferritin-like"/>
    <property type="match status" value="1"/>
</dbReference>
<accession>A0A521F2H1</accession>
<evidence type="ECO:0000256" key="6">
    <source>
        <dbReference type="ARBA" id="ARBA00022832"/>
    </source>
</evidence>
<feature type="binding site" evidence="11">
    <location>
        <position position="115"/>
    </location>
    <ligand>
        <name>Fe cation</name>
        <dbReference type="ChEBI" id="CHEBI:24875"/>
        <label>1</label>
    </ligand>
</feature>
<dbReference type="InterPro" id="IPR012348">
    <property type="entry name" value="RNR-like"/>
</dbReference>
<dbReference type="AlphaFoldDB" id="A0A521F2H1"/>